<evidence type="ECO:0000313" key="2">
    <source>
        <dbReference type="Proteomes" id="UP000217277"/>
    </source>
</evidence>
<dbReference type="Proteomes" id="UP000217277">
    <property type="component" value="Chromosome I"/>
</dbReference>
<keyword evidence="2" id="KW-1185">Reference proteome</keyword>
<protein>
    <submittedName>
        <fullName evidence="1">Uncharacterized protein</fullName>
    </submittedName>
</protein>
<reference evidence="1" key="1">
    <citation type="submission" date="2015-03" db="EMBL/GenBank/DDBJ databases">
        <authorList>
            <person name="Xie B.-B."/>
            <person name="Rong J.-C."/>
            <person name="Qin Q.-L."/>
            <person name="Zhang Y.-Z."/>
        </authorList>
    </citation>
    <scope>NUCLEOTIDE SEQUENCE</scope>
    <source>
        <strain evidence="1">DSM 14585</strain>
    </source>
</reference>
<dbReference type="EMBL" id="CP011011">
    <property type="protein sequence ID" value="ATC82832.1"/>
    <property type="molecule type" value="Genomic_DNA"/>
</dbReference>
<gene>
    <name evidence="1" type="ORF">PAGA_a2572</name>
</gene>
<organism evidence="1 2">
    <name type="scientific">Pseudoalteromonas agarivorans DSM 14585</name>
    <dbReference type="NCBI Taxonomy" id="1312369"/>
    <lineage>
        <taxon>Bacteria</taxon>
        <taxon>Pseudomonadati</taxon>
        <taxon>Pseudomonadota</taxon>
        <taxon>Gammaproteobacteria</taxon>
        <taxon>Alteromonadales</taxon>
        <taxon>Pseudoalteromonadaceae</taxon>
        <taxon>Pseudoalteromonas</taxon>
    </lineage>
</organism>
<sequence length="42" mass="4791">MSIIVTLLFKSITQYKSFLNHASGRFTKADFLCCYFLKGIAI</sequence>
<accession>A0ACA8DXB1</accession>
<evidence type="ECO:0000313" key="1">
    <source>
        <dbReference type="EMBL" id="ATC82832.1"/>
    </source>
</evidence>
<name>A0ACA8DXB1_9GAMM</name>
<proteinExistence type="predicted"/>